<dbReference type="InterPro" id="IPR005153">
    <property type="entry name" value="MbtH-like_dom"/>
</dbReference>
<evidence type="ECO:0000313" key="3">
    <source>
        <dbReference type="EMBL" id="SGY83949.1"/>
    </source>
</evidence>
<dbReference type="HOGENOM" id="CLU_181321_0_1_6"/>
<sequence length="67" mass="7914">MSIDYQDTVFVVVKNAQEQYSIWPNYRDIPEGWEDMGVQGNKETCLEHINKLWTDLRPKDLRDALAE</sequence>
<dbReference type="Pfam" id="PF03621">
    <property type="entry name" value="MbtH"/>
    <property type="match status" value="1"/>
</dbReference>
<dbReference type="PANTHER" id="PTHR38444">
    <property type="entry name" value="ENTEROBACTIN BIOSYNTHESIS PROTEIN YBDZ"/>
    <property type="match status" value="1"/>
</dbReference>
<dbReference type="GeneID" id="61294083"/>
<dbReference type="SMART" id="SM00923">
    <property type="entry name" value="MbtH"/>
    <property type="match status" value="1"/>
</dbReference>
<dbReference type="RefSeq" id="WP_045109075.1">
    <property type="nucleotide sequence ID" value="NZ_CAWQZC010000154.1"/>
</dbReference>
<organism evidence="3 5">
    <name type="scientific">Moritella viscosa</name>
    <dbReference type="NCBI Taxonomy" id="80854"/>
    <lineage>
        <taxon>Bacteria</taxon>
        <taxon>Pseudomonadati</taxon>
        <taxon>Pseudomonadota</taxon>
        <taxon>Gammaproteobacteria</taxon>
        <taxon>Alteromonadales</taxon>
        <taxon>Moritellaceae</taxon>
        <taxon>Moritella</taxon>
    </lineage>
</organism>
<dbReference type="SUPFAM" id="SSF160582">
    <property type="entry name" value="MbtH-like"/>
    <property type="match status" value="1"/>
</dbReference>
<proteinExistence type="predicted"/>
<name>A0A090I9P1_9GAMM</name>
<reference evidence="2 4" key="2">
    <citation type="submission" date="2016-11" db="EMBL/GenBank/DDBJ databases">
        <authorList>
            <person name="Klemetsen T."/>
        </authorList>
    </citation>
    <scope>NUCLEOTIDE SEQUENCE [LARGE SCALE GENOMIC DNA]</scope>
    <source>
        <strain evidence="2">MT 2528</strain>
    </source>
</reference>
<dbReference type="InterPro" id="IPR037407">
    <property type="entry name" value="MLP_fam"/>
</dbReference>
<dbReference type="KEGG" id="mvs:MVIS_0630"/>
<dbReference type="OrthoDB" id="7584480at2"/>
<dbReference type="GO" id="GO:0019290">
    <property type="term" value="P:siderophore biosynthetic process"/>
    <property type="evidence" value="ECO:0007669"/>
    <property type="project" value="TreeGrafter"/>
</dbReference>
<reference evidence="3 5" key="1">
    <citation type="submission" date="2016-11" db="EMBL/GenBank/DDBJ databases">
        <authorList>
            <person name="Jaros S."/>
            <person name="Januszkiewicz K."/>
            <person name="Wedrychowicz H."/>
        </authorList>
    </citation>
    <scope>NUCLEOTIDE SEQUENCE [LARGE SCALE GENOMIC DNA]</scope>
    <source>
        <strain evidence="3">NVI 5450</strain>
    </source>
</reference>
<protein>
    <submittedName>
        <fullName evidence="3">MbtH-family protein</fullName>
    </submittedName>
</protein>
<dbReference type="STRING" id="80854.MVIS_0630"/>
<dbReference type="Gene3D" id="3.90.820.10">
    <property type="entry name" value="Structural Genomics, Unknown Function 30-nov-00 1gh9 Mol_id"/>
    <property type="match status" value="1"/>
</dbReference>
<dbReference type="AlphaFoldDB" id="A0A090I9P1"/>
<gene>
    <name evidence="2" type="ORF">MT2528_0350</name>
    <name evidence="3" type="ORF">NVI5450_0334</name>
</gene>
<evidence type="ECO:0000313" key="2">
    <source>
        <dbReference type="EMBL" id="SGY82999.1"/>
    </source>
</evidence>
<evidence type="ECO:0000313" key="4">
    <source>
        <dbReference type="Proteomes" id="UP000182660"/>
    </source>
</evidence>
<feature type="domain" description="MbtH-like" evidence="1">
    <location>
        <begin position="1"/>
        <end position="51"/>
    </location>
</feature>
<dbReference type="EMBL" id="FPLJ01000010">
    <property type="protein sequence ID" value="SGY82999.1"/>
    <property type="molecule type" value="Genomic_DNA"/>
</dbReference>
<dbReference type="GO" id="GO:0005829">
    <property type="term" value="C:cytosol"/>
    <property type="evidence" value="ECO:0007669"/>
    <property type="project" value="TreeGrafter"/>
</dbReference>
<evidence type="ECO:0000259" key="1">
    <source>
        <dbReference type="SMART" id="SM00923"/>
    </source>
</evidence>
<dbReference type="PATRIC" id="fig|80854.5.peg.660"/>
<dbReference type="InterPro" id="IPR038020">
    <property type="entry name" value="MbtH-like_sf"/>
</dbReference>
<evidence type="ECO:0000313" key="5">
    <source>
        <dbReference type="Proteomes" id="UP000183794"/>
    </source>
</evidence>
<dbReference type="EMBL" id="FPLD01000008">
    <property type="protein sequence ID" value="SGY83949.1"/>
    <property type="molecule type" value="Genomic_DNA"/>
</dbReference>
<dbReference type="Proteomes" id="UP000182660">
    <property type="component" value="Unassembled WGS sequence"/>
</dbReference>
<dbReference type="Proteomes" id="UP000183794">
    <property type="component" value="Unassembled WGS sequence"/>
</dbReference>
<dbReference type="PANTHER" id="PTHR38444:SF1">
    <property type="entry name" value="ENTEROBACTIN BIOSYNTHESIS PROTEIN YBDZ"/>
    <property type="match status" value="1"/>
</dbReference>
<accession>A0A090I9P1</accession>
<keyword evidence="4" id="KW-1185">Reference proteome</keyword>